<dbReference type="GO" id="GO:0000155">
    <property type="term" value="F:phosphorelay sensor kinase activity"/>
    <property type="evidence" value="ECO:0007669"/>
    <property type="project" value="InterPro"/>
</dbReference>
<dbReference type="Pfam" id="PF00512">
    <property type="entry name" value="HisKA"/>
    <property type="match status" value="1"/>
</dbReference>
<evidence type="ECO:0000259" key="16">
    <source>
        <dbReference type="PROSITE" id="PS50110"/>
    </source>
</evidence>
<feature type="domain" description="PAC" evidence="18">
    <location>
        <begin position="313"/>
        <end position="365"/>
    </location>
</feature>
<evidence type="ECO:0000256" key="3">
    <source>
        <dbReference type="ARBA" id="ARBA00012438"/>
    </source>
</evidence>
<evidence type="ECO:0000259" key="17">
    <source>
        <dbReference type="PROSITE" id="PS50112"/>
    </source>
</evidence>
<evidence type="ECO:0000256" key="9">
    <source>
        <dbReference type="ARBA" id="ARBA00023012"/>
    </source>
</evidence>
<feature type="domain" description="PAS" evidence="17">
    <location>
        <begin position="373"/>
        <end position="412"/>
    </location>
</feature>
<dbReference type="PROSITE" id="PS50112">
    <property type="entry name" value="PAS"/>
    <property type="match status" value="2"/>
</dbReference>
<dbReference type="SUPFAM" id="SSF52172">
    <property type="entry name" value="CheY-like"/>
    <property type="match status" value="1"/>
</dbReference>
<dbReference type="Pfam" id="PF08447">
    <property type="entry name" value="PAS_3"/>
    <property type="match status" value="1"/>
</dbReference>
<dbReference type="PROSITE" id="PS50109">
    <property type="entry name" value="HIS_KIN"/>
    <property type="match status" value="1"/>
</dbReference>
<dbReference type="Gene3D" id="1.10.287.130">
    <property type="match status" value="1"/>
</dbReference>
<evidence type="ECO:0000256" key="10">
    <source>
        <dbReference type="ARBA" id="ARBA00023136"/>
    </source>
</evidence>
<dbReference type="SUPFAM" id="SSF47384">
    <property type="entry name" value="Homodimeric domain of signal transducing histidine kinase"/>
    <property type="match status" value="1"/>
</dbReference>
<evidence type="ECO:0000256" key="4">
    <source>
        <dbReference type="ARBA" id="ARBA00022553"/>
    </source>
</evidence>
<dbReference type="InterPro" id="IPR003661">
    <property type="entry name" value="HisK_dim/P_dom"/>
</dbReference>
<evidence type="ECO:0000256" key="2">
    <source>
        <dbReference type="ARBA" id="ARBA00004370"/>
    </source>
</evidence>
<dbReference type="FunFam" id="3.30.565.10:FF:000010">
    <property type="entry name" value="Sensor histidine kinase RcsC"/>
    <property type="match status" value="1"/>
</dbReference>
<feature type="transmembrane region" description="Helical" evidence="14">
    <location>
        <begin position="160"/>
        <end position="180"/>
    </location>
</feature>
<comment type="caution">
    <text evidence="12">Lacks conserved residue(s) required for the propagation of feature annotation.</text>
</comment>
<dbReference type="SMART" id="SM00387">
    <property type="entry name" value="HATPase_c"/>
    <property type="match status" value="1"/>
</dbReference>
<keyword evidence="13" id="KW-0175">Coiled coil</keyword>
<dbReference type="Proteomes" id="UP000236724">
    <property type="component" value="Unassembled WGS sequence"/>
</dbReference>
<dbReference type="Gene3D" id="3.30.565.10">
    <property type="entry name" value="Histidine kinase-like ATPase, C-terminal domain"/>
    <property type="match status" value="1"/>
</dbReference>
<protein>
    <recommendedName>
        <fullName evidence="3">histidine kinase</fullName>
        <ecNumber evidence="3">2.7.13.3</ecNumber>
    </recommendedName>
</protein>
<dbReference type="PANTHER" id="PTHR43047">
    <property type="entry name" value="TWO-COMPONENT HISTIDINE PROTEIN KINASE"/>
    <property type="match status" value="1"/>
</dbReference>
<evidence type="ECO:0000313" key="19">
    <source>
        <dbReference type="EMBL" id="SEH08921.1"/>
    </source>
</evidence>
<proteinExistence type="predicted"/>
<dbReference type="Gene3D" id="3.30.450.20">
    <property type="entry name" value="PAS domain"/>
    <property type="match status" value="3"/>
</dbReference>
<evidence type="ECO:0000256" key="7">
    <source>
        <dbReference type="ARBA" id="ARBA00022777"/>
    </source>
</evidence>
<feature type="domain" description="Histidine kinase" evidence="15">
    <location>
        <begin position="643"/>
        <end position="859"/>
    </location>
</feature>
<feature type="domain" description="PAC" evidence="18">
    <location>
        <begin position="559"/>
        <end position="611"/>
    </location>
</feature>
<dbReference type="InterPro" id="IPR001610">
    <property type="entry name" value="PAC"/>
</dbReference>
<dbReference type="PROSITE" id="PS50110">
    <property type="entry name" value="RESPONSE_REGULATORY"/>
    <property type="match status" value="1"/>
</dbReference>
<keyword evidence="14" id="KW-1133">Transmembrane helix</keyword>
<keyword evidence="10 14" id="KW-0472">Membrane</keyword>
<dbReference type="EMBL" id="FMSV02000557">
    <property type="protein sequence ID" value="SEH08921.1"/>
    <property type="molecule type" value="Genomic_DNA"/>
</dbReference>
<feature type="coiled-coil region" evidence="13">
    <location>
        <begin position="616"/>
        <end position="643"/>
    </location>
</feature>
<evidence type="ECO:0000256" key="6">
    <source>
        <dbReference type="ARBA" id="ARBA00022741"/>
    </source>
</evidence>
<keyword evidence="20" id="KW-1185">Reference proteome</keyword>
<evidence type="ECO:0000256" key="8">
    <source>
        <dbReference type="ARBA" id="ARBA00022840"/>
    </source>
</evidence>
<keyword evidence="9" id="KW-0902">Two-component regulatory system</keyword>
<dbReference type="InterPro" id="IPR005467">
    <property type="entry name" value="His_kinase_dom"/>
</dbReference>
<dbReference type="InterPro" id="IPR000700">
    <property type="entry name" value="PAS-assoc_C"/>
</dbReference>
<dbReference type="NCBIfam" id="TIGR00229">
    <property type="entry name" value="sensory_box"/>
    <property type="match status" value="3"/>
</dbReference>
<dbReference type="PROSITE" id="PS50113">
    <property type="entry name" value="PAC"/>
    <property type="match status" value="3"/>
</dbReference>
<dbReference type="Pfam" id="PF00072">
    <property type="entry name" value="Response_reg"/>
    <property type="match status" value="1"/>
</dbReference>
<dbReference type="CDD" id="cd00130">
    <property type="entry name" value="PAS"/>
    <property type="match status" value="3"/>
</dbReference>
<keyword evidence="4" id="KW-0597">Phosphoprotein</keyword>
<keyword evidence="7" id="KW-0418">Kinase</keyword>
<dbReference type="FunFam" id="1.10.287.130:FF:000038">
    <property type="entry name" value="Sensory transduction histidine kinase"/>
    <property type="match status" value="1"/>
</dbReference>
<gene>
    <name evidence="19" type="primary">arcB_21</name>
    <name evidence="19" type="ORF">MBHS_04814</name>
</gene>
<keyword evidence="5 19" id="KW-0808">Transferase</keyword>
<evidence type="ECO:0000259" key="18">
    <source>
        <dbReference type="PROSITE" id="PS50113"/>
    </source>
</evidence>
<comment type="subcellular location">
    <subcellularLocation>
        <location evidence="2">Membrane</location>
    </subcellularLocation>
</comment>
<dbReference type="AlphaFoldDB" id="A0A1H6FHL7"/>
<dbReference type="InterPro" id="IPR036097">
    <property type="entry name" value="HisK_dim/P_sf"/>
</dbReference>
<dbReference type="PRINTS" id="PR00344">
    <property type="entry name" value="BCTRLSENSOR"/>
</dbReference>
<accession>A0A1H6FHL7</accession>
<evidence type="ECO:0000256" key="14">
    <source>
        <dbReference type="SAM" id="Phobius"/>
    </source>
</evidence>
<dbReference type="EC" id="2.7.13.3" evidence="3"/>
<dbReference type="SMART" id="SM00086">
    <property type="entry name" value="PAC"/>
    <property type="match status" value="3"/>
</dbReference>
<evidence type="ECO:0000256" key="1">
    <source>
        <dbReference type="ARBA" id="ARBA00000085"/>
    </source>
</evidence>
<dbReference type="Pfam" id="PF02518">
    <property type="entry name" value="HATPase_c"/>
    <property type="match status" value="1"/>
</dbReference>
<comment type="catalytic activity">
    <reaction evidence="1">
        <text>ATP + protein L-histidine = ADP + protein N-phospho-L-histidine.</text>
        <dbReference type="EC" id="2.7.13.3"/>
    </reaction>
</comment>
<dbReference type="SMART" id="SM00091">
    <property type="entry name" value="PAS"/>
    <property type="match status" value="3"/>
</dbReference>
<keyword evidence="14" id="KW-0812">Transmembrane</keyword>
<evidence type="ECO:0000256" key="11">
    <source>
        <dbReference type="ARBA" id="ARBA00023306"/>
    </source>
</evidence>
<evidence type="ECO:0000256" key="13">
    <source>
        <dbReference type="SAM" id="Coils"/>
    </source>
</evidence>
<feature type="domain" description="PAC" evidence="18">
    <location>
        <begin position="440"/>
        <end position="491"/>
    </location>
</feature>
<name>A0A1H6FHL7_9GAMM</name>
<evidence type="ECO:0000313" key="20">
    <source>
        <dbReference type="Proteomes" id="UP000236724"/>
    </source>
</evidence>
<dbReference type="GO" id="GO:0009927">
    <property type="term" value="F:histidine phosphotransfer kinase activity"/>
    <property type="evidence" value="ECO:0007669"/>
    <property type="project" value="TreeGrafter"/>
</dbReference>
<keyword evidence="11" id="KW-0131">Cell cycle</keyword>
<feature type="domain" description="PAS" evidence="17">
    <location>
        <begin position="485"/>
        <end position="555"/>
    </location>
</feature>
<dbReference type="SUPFAM" id="SSF55874">
    <property type="entry name" value="ATPase domain of HSP90 chaperone/DNA topoisomerase II/histidine kinase"/>
    <property type="match status" value="1"/>
</dbReference>
<dbReference type="SMART" id="SM00448">
    <property type="entry name" value="REC"/>
    <property type="match status" value="1"/>
</dbReference>
<feature type="transmembrane region" description="Helical" evidence="14">
    <location>
        <begin position="12"/>
        <end position="30"/>
    </location>
</feature>
<dbReference type="GO" id="GO:0005524">
    <property type="term" value="F:ATP binding"/>
    <property type="evidence" value="ECO:0007669"/>
    <property type="project" value="UniProtKB-KW"/>
</dbReference>
<dbReference type="GO" id="GO:0005886">
    <property type="term" value="C:plasma membrane"/>
    <property type="evidence" value="ECO:0007669"/>
    <property type="project" value="TreeGrafter"/>
</dbReference>
<dbReference type="InterPro" id="IPR011006">
    <property type="entry name" value="CheY-like_superfamily"/>
</dbReference>
<dbReference type="InterPro" id="IPR004358">
    <property type="entry name" value="Sig_transdc_His_kin-like_C"/>
</dbReference>
<keyword evidence="8" id="KW-0067">ATP-binding</keyword>
<evidence type="ECO:0000256" key="12">
    <source>
        <dbReference type="PROSITE-ProRule" id="PRU00169"/>
    </source>
</evidence>
<dbReference type="InterPro" id="IPR000014">
    <property type="entry name" value="PAS"/>
</dbReference>
<dbReference type="Gene3D" id="3.40.50.2300">
    <property type="match status" value="1"/>
</dbReference>
<dbReference type="CDD" id="cd16922">
    <property type="entry name" value="HATPase_EvgS-ArcB-TorS-like"/>
    <property type="match status" value="1"/>
</dbReference>
<dbReference type="InterPro" id="IPR036890">
    <property type="entry name" value="HATPase_C_sf"/>
</dbReference>
<organism evidence="19 20">
    <name type="scientific">Candidatus Venteria ishoeyi</name>
    <dbReference type="NCBI Taxonomy" id="1899563"/>
    <lineage>
        <taxon>Bacteria</taxon>
        <taxon>Pseudomonadati</taxon>
        <taxon>Pseudomonadota</taxon>
        <taxon>Gammaproteobacteria</taxon>
        <taxon>Thiotrichales</taxon>
        <taxon>Thiotrichaceae</taxon>
        <taxon>Venteria</taxon>
    </lineage>
</organism>
<keyword evidence="6" id="KW-0547">Nucleotide-binding</keyword>
<dbReference type="InterPro" id="IPR035965">
    <property type="entry name" value="PAS-like_dom_sf"/>
</dbReference>
<dbReference type="Pfam" id="PF13426">
    <property type="entry name" value="PAS_9"/>
    <property type="match status" value="2"/>
</dbReference>
<dbReference type="SMART" id="SM00388">
    <property type="entry name" value="HisKA"/>
    <property type="match status" value="1"/>
</dbReference>
<dbReference type="SUPFAM" id="SSF55785">
    <property type="entry name" value="PYP-like sensor domain (PAS domain)"/>
    <property type="match status" value="3"/>
</dbReference>
<dbReference type="InterPro" id="IPR001789">
    <property type="entry name" value="Sig_transdc_resp-reg_receiver"/>
</dbReference>
<dbReference type="CDD" id="cd00082">
    <property type="entry name" value="HisKA"/>
    <property type="match status" value="1"/>
</dbReference>
<feature type="domain" description="Response regulatory" evidence="16">
    <location>
        <begin position="890"/>
        <end position="1006"/>
    </location>
</feature>
<evidence type="ECO:0000259" key="15">
    <source>
        <dbReference type="PROSITE" id="PS50109"/>
    </source>
</evidence>
<sequence>MNIQALISRFHYIGISLIALALSLLLYVFLQFEQNTSLQRQIVNLTEDLNLLSSLATDYVFYPENHAISQWKQKYNRLSLSLQRSQAEFVDNSAYQTLLHSHEKLAQFFAKIFKVDANPRLYQENVQNLALLLTKMRTVLTILHRQTETDILQSNQWLQLLISLSFIIFALFLTTLLFFLHTRIAHPLSCYQQIFNKVSDSNPVLCLPPMVHDEFSQMVEYFNETLKQRTVAQNQNQQITNLFQAVFEHAAVGIAFITQDGSWLKVNHTLCEILRYQRSALLETDFLHIIHTGDRALNIKKFKQLLAGELPHYSIKPRFLRKDRNIAWVDLTVTLIHHNHNDPDYLIIMVHDITEHKQLAEKGQELLAWKQAILDNSSAGILVTNQYRKIYDLNQRLLEMLGYEKQALLGQSTEMLYCDHASYIKFGKQVYSQTADGKVQQVEQVFRKKSGELFWCHISGRAIAPPDLSQGVVWMMVDISQRKLTEARYQSVFDFSPIGILWLTAEGFLQDCNPAVEHMLGYNKIELKRMNLHNLFLSDKQHRNEHTLSALLREERDSFILEQRYQHKNGTFIWSLTSAFAIRNEAGEVITFVAMLQDISKRKKMEGQLQLDLVLQKETEMKLEQAKQQAESANRAKSVFLANMSHELRTPLNAMLGYAQILQRDTQLSDKQKQAINTIKHSGDHLLLLINDVLDLAKIEAGRLELHIHNCVLPRFFEDLYTLFQVMAQQKGIMLKYQANTDLPNTVAADEKRLRQICMNLLSNAIKFTEQGQVDIQTAYQNGMLEIQVSDTGIGIPTQRLKTLFQPFVQVGSEYYQQQGTGLGLSISKNLIEQMQGTISINSEEGVGTCFKLKIPLPVLEQQKRDEKSSTSQHPAIAYQRNDHQSVPYRVLVIDHTKVDRQLIIDLLEPLGFTVLEAKDCEEGIKQALAQQPDIILLTLLLPKMESLAVLPVLLKQESLQQTKIVAIAAHTFDKAKQAALKAGCHGYIDKPVNEIQLQQVLQQHLALEWVYTQAVAINSDNLSTHTLDLSVLSPDILEQLEQSMLRGNSQQTQQLLERIQDQHTELAASLTHWFNLYEYQRILDAISEAKNA</sequence>
<dbReference type="PANTHER" id="PTHR43047:SF72">
    <property type="entry name" value="OSMOSENSING HISTIDINE PROTEIN KINASE SLN1"/>
    <property type="match status" value="1"/>
</dbReference>
<reference evidence="19 20" key="1">
    <citation type="submission" date="2016-10" db="EMBL/GenBank/DDBJ databases">
        <authorList>
            <person name="de Groot N.N."/>
        </authorList>
    </citation>
    <scope>NUCLEOTIDE SEQUENCE [LARGE SCALE GENOMIC DNA]</scope>
    <source>
        <strain evidence="19">MBHS1</strain>
    </source>
</reference>
<dbReference type="InterPro" id="IPR013655">
    <property type="entry name" value="PAS_fold_3"/>
</dbReference>
<dbReference type="InterPro" id="IPR003594">
    <property type="entry name" value="HATPase_dom"/>
</dbReference>
<evidence type="ECO:0000256" key="5">
    <source>
        <dbReference type="ARBA" id="ARBA00022679"/>
    </source>
</evidence>